<evidence type="ECO:0008006" key="3">
    <source>
        <dbReference type="Google" id="ProtNLM"/>
    </source>
</evidence>
<gene>
    <name evidence="1" type="ORF">BacF7301_10120</name>
</gene>
<evidence type="ECO:0000313" key="1">
    <source>
        <dbReference type="EMBL" id="QIU94476.1"/>
    </source>
</evidence>
<dbReference type="AlphaFoldDB" id="A0A6H0KM06"/>
<accession>A0A6H0KM06</accession>
<dbReference type="EMBL" id="CP050831">
    <property type="protein sequence ID" value="QIU94476.1"/>
    <property type="molecule type" value="Genomic_DNA"/>
</dbReference>
<dbReference type="RefSeq" id="WP_167962441.1">
    <property type="nucleotide sequence ID" value="NZ_CP050831.1"/>
</dbReference>
<dbReference type="PROSITE" id="PS51257">
    <property type="entry name" value="PROKAR_LIPOPROTEIN"/>
    <property type="match status" value="1"/>
</dbReference>
<dbReference type="Proteomes" id="UP000501780">
    <property type="component" value="Chromosome"/>
</dbReference>
<sequence>MKENNLYFIVLILFSIGACSNTYRAKPYGGLRGKVSSIRDTVYHLEDDSTCKIHSVRGNDFDSCGNLIRTYLYSEKGECKYDNKYTYTNGIPTYIIRKTGKSGQDSIVEKMIKKRGNKLTYRIGTGENTYIKKVKRQEKYESRKCLYKKRFFDREEYWYDENDNIIQYKHTDNIDCTCRDSAVADNIAVRFWYKSSYDDNNDLTEDSIYSADSGSFTKSIYVYPKYDMRGNWIEQQSGEYDTRNEQPYDRNTFHFDFIIKRTITYAE</sequence>
<evidence type="ECO:0000313" key="2">
    <source>
        <dbReference type="Proteomes" id="UP000501780"/>
    </source>
</evidence>
<reference evidence="1 2" key="1">
    <citation type="submission" date="2020-03" db="EMBL/GenBank/DDBJ databases">
        <title>Genomic analysis of Bacteroides faecium CBA7301.</title>
        <authorList>
            <person name="Kim J."/>
            <person name="Roh S.W."/>
        </authorList>
    </citation>
    <scope>NUCLEOTIDE SEQUENCE [LARGE SCALE GENOMIC DNA]</scope>
    <source>
        <strain evidence="1 2">CBA7301</strain>
    </source>
</reference>
<keyword evidence="2" id="KW-1185">Reference proteome</keyword>
<protein>
    <recommendedName>
        <fullName evidence="3">Lipoprotein</fullName>
    </recommendedName>
</protein>
<organism evidence="1 2">
    <name type="scientific">Bacteroides faecium</name>
    <dbReference type="NCBI Taxonomy" id="2715212"/>
    <lineage>
        <taxon>Bacteria</taxon>
        <taxon>Pseudomonadati</taxon>
        <taxon>Bacteroidota</taxon>
        <taxon>Bacteroidia</taxon>
        <taxon>Bacteroidales</taxon>
        <taxon>Bacteroidaceae</taxon>
        <taxon>Bacteroides</taxon>
    </lineage>
</organism>
<dbReference type="KEGG" id="bfc:BacF7301_10120"/>
<proteinExistence type="predicted"/>
<name>A0A6H0KM06_9BACE</name>